<evidence type="ECO:0000256" key="1">
    <source>
        <dbReference type="SAM" id="SignalP"/>
    </source>
</evidence>
<name>A0A6A6G9A0_9PEZI</name>
<keyword evidence="1" id="KW-0732">Signal</keyword>
<feature type="chain" id="PRO_5025412335" evidence="1">
    <location>
        <begin position="20"/>
        <end position="301"/>
    </location>
</feature>
<proteinExistence type="predicted"/>
<feature type="signal peptide" evidence="1">
    <location>
        <begin position="1"/>
        <end position="19"/>
    </location>
</feature>
<gene>
    <name evidence="2" type="ORF">BDZ85DRAFT_125730</name>
</gene>
<organism evidence="2 3">
    <name type="scientific">Elsinoe ampelina</name>
    <dbReference type="NCBI Taxonomy" id="302913"/>
    <lineage>
        <taxon>Eukaryota</taxon>
        <taxon>Fungi</taxon>
        <taxon>Dikarya</taxon>
        <taxon>Ascomycota</taxon>
        <taxon>Pezizomycotina</taxon>
        <taxon>Dothideomycetes</taxon>
        <taxon>Dothideomycetidae</taxon>
        <taxon>Myriangiales</taxon>
        <taxon>Elsinoaceae</taxon>
        <taxon>Elsinoe</taxon>
    </lineage>
</organism>
<dbReference type="OrthoDB" id="7984201at2759"/>
<dbReference type="AlphaFoldDB" id="A0A6A6G9A0"/>
<dbReference type="GO" id="GO:0008081">
    <property type="term" value="F:phosphoric diester hydrolase activity"/>
    <property type="evidence" value="ECO:0007669"/>
    <property type="project" value="InterPro"/>
</dbReference>
<evidence type="ECO:0000313" key="3">
    <source>
        <dbReference type="Proteomes" id="UP000799538"/>
    </source>
</evidence>
<dbReference type="Gene3D" id="3.20.20.190">
    <property type="entry name" value="Phosphatidylinositol (PI) phosphodiesterase"/>
    <property type="match status" value="1"/>
</dbReference>
<evidence type="ECO:0000313" key="2">
    <source>
        <dbReference type="EMBL" id="KAF2222264.1"/>
    </source>
</evidence>
<dbReference type="PANTHER" id="PTHR13593">
    <property type="match status" value="1"/>
</dbReference>
<dbReference type="InterPro" id="IPR051057">
    <property type="entry name" value="PI-PLC_domain"/>
</dbReference>
<protein>
    <submittedName>
        <fullName evidence="2">PLC-like phosphodiesterase</fullName>
    </submittedName>
</protein>
<dbReference type="PANTHER" id="PTHR13593:SF146">
    <property type="entry name" value="PLC-LIKE PHOSPHODIESTERASE"/>
    <property type="match status" value="1"/>
</dbReference>
<dbReference type="Pfam" id="PF26146">
    <property type="entry name" value="PI-PLC_X"/>
    <property type="match status" value="1"/>
</dbReference>
<sequence>MLFQILVLSTTAIVGFVAAAEPLCNGSPELCDRVYTNISFIGTHNSAFAGIHPSDNQNVDIVGQLDAGIRFLQAQVHLSAKDDPDSRLDMCHASCFLRDSGSLTEYLATIKTWLDTHPREVVTLLLVNGDGTPAEGYAHSFRDSGLQRYAFLPSADPLPLDQWPTLSEMIEKNTRLVVYLDNEADLSVAPFILNQFTYFFETPFAITNVNDFNQCNISRPRGINGKDRMMLMNHFLGIDLFGIRVPDRLAAPKTNAASGEGSLGDQATLCKEIHGHFPQVGMVDWFDQGDVFTVQRLMNGL</sequence>
<dbReference type="SUPFAM" id="SSF51695">
    <property type="entry name" value="PLC-like phosphodiesterases"/>
    <property type="match status" value="1"/>
</dbReference>
<dbReference type="GO" id="GO:0006629">
    <property type="term" value="P:lipid metabolic process"/>
    <property type="evidence" value="ECO:0007669"/>
    <property type="project" value="InterPro"/>
</dbReference>
<keyword evidence="3" id="KW-1185">Reference proteome</keyword>
<dbReference type="EMBL" id="ML992508">
    <property type="protein sequence ID" value="KAF2222264.1"/>
    <property type="molecule type" value="Genomic_DNA"/>
</dbReference>
<dbReference type="Proteomes" id="UP000799538">
    <property type="component" value="Unassembled WGS sequence"/>
</dbReference>
<reference evidence="3" key="1">
    <citation type="journal article" date="2020" name="Stud. Mycol.">
        <title>101 Dothideomycetes genomes: A test case for predicting lifestyles and emergence of pathogens.</title>
        <authorList>
            <person name="Haridas S."/>
            <person name="Albert R."/>
            <person name="Binder M."/>
            <person name="Bloem J."/>
            <person name="LaButti K."/>
            <person name="Salamov A."/>
            <person name="Andreopoulos B."/>
            <person name="Baker S."/>
            <person name="Barry K."/>
            <person name="Bills G."/>
            <person name="Bluhm B."/>
            <person name="Cannon C."/>
            <person name="Castanera R."/>
            <person name="Culley D."/>
            <person name="Daum C."/>
            <person name="Ezra D."/>
            <person name="Gonzalez J."/>
            <person name="Henrissat B."/>
            <person name="Kuo A."/>
            <person name="Liang C."/>
            <person name="Lipzen A."/>
            <person name="Lutzoni F."/>
            <person name="Magnuson J."/>
            <person name="Mondo S."/>
            <person name="Nolan M."/>
            <person name="Ohm R."/>
            <person name="Pangilinan J."/>
            <person name="Park H.-J."/>
            <person name="Ramirez L."/>
            <person name="Alfaro M."/>
            <person name="Sun H."/>
            <person name="Tritt A."/>
            <person name="Yoshinaga Y."/>
            <person name="Zwiers L.-H."/>
            <person name="Turgeon B."/>
            <person name="Goodwin S."/>
            <person name="Spatafora J."/>
            <person name="Crous P."/>
            <person name="Grigoriev I."/>
        </authorList>
    </citation>
    <scope>NUCLEOTIDE SEQUENCE [LARGE SCALE GENOMIC DNA]</scope>
    <source>
        <strain evidence="3">CECT 20119</strain>
    </source>
</reference>
<accession>A0A6A6G9A0</accession>
<dbReference type="InterPro" id="IPR017946">
    <property type="entry name" value="PLC-like_Pdiesterase_TIM-brl"/>
</dbReference>